<keyword evidence="5 11" id="KW-0812">Transmembrane</keyword>
<keyword evidence="4" id="KW-0808">Transferase</keyword>
<reference evidence="12" key="1">
    <citation type="submission" date="2021-10" db="EMBL/GenBank/DDBJ databases">
        <title>Tropical sea cucumber genome reveals ecological adaptation and Cuvierian tubules defense mechanism.</title>
        <authorList>
            <person name="Chen T."/>
        </authorList>
    </citation>
    <scope>NUCLEOTIDE SEQUENCE</scope>
    <source>
        <strain evidence="12">Nanhai2018</strain>
        <tissue evidence="12">Muscle</tissue>
    </source>
</reference>
<evidence type="ECO:0000313" key="13">
    <source>
        <dbReference type="Proteomes" id="UP001152320"/>
    </source>
</evidence>
<evidence type="ECO:0000256" key="9">
    <source>
        <dbReference type="ARBA" id="ARBA00023136"/>
    </source>
</evidence>
<evidence type="ECO:0000256" key="6">
    <source>
        <dbReference type="ARBA" id="ARBA00022968"/>
    </source>
</evidence>
<name>A0A9Q1C9A9_HOLLE</name>
<evidence type="ECO:0000256" key="3">
    <source>
        <dbReference type="ARBA" id="ARBA00022676"/>
    </source>
</evidence>
<keyword evidence="9 11" id="KW-0472">Membrane</keyword>
<comment type="subcellular location">
    <subcellularLocation>
        <location evidence="1">Golgi apparatus membrane</location>
        <topology evidence="1">Single-pass type II membrane protein</topology>
    </subcellularLocation>
</comment>
<evidence type="ECO:0000313" key="12">
    <source>
        <dbReference type="EMBL" id="KAJ8040735.1"/>
    </source>
</evidence>
<keyword evidence="7 11" id="KW-1133">Transmembrane helix</keyword>
<comment type="caution">
    <text evidence="12">The sequence shown here is derived from an EMBL/GenBank/DDBJ whole genome shotgun (WGS) entry which is preliminary data.</text>
</comment>
<keyword evidence="10" id="KW-0325">Glycoprotein</keyword>
<dbReference type="GO" id="GO:0008373">
    <property type="term" value="F:sialyltransferase activity"/>
    <property type="evidence" value="ECO:0007669"/>
    <property type="project" value="InterPro"/>
</dbReference>
<dbReference type="PANTHER" id="PTHR23136">
    <property type="entry name" value="TAX1-BINDING PROTEIN 3-RELATED"/>
    <property type="match status" value="1"/>
</dbReference>
<gene>
    <name evidence="12" type="ORF">HOLleu_15121</name>
</gene>
<keyword evidence="8" id="KW-0333">Golgi apparatus</keyword>
<keyword evidence="13" id="KW-1185">Reference proteome</keyword>
<dbReference type="PANTHER" id="PTHR23136:SF12">
    <property type="entry name" value="ALPHA-2,6-SIALYLTRANSFERASE"/>
    <property type="match status" value="1"/>
</dbReference>
<dbReference type="OrthoDB" id="10264956at2759"/>
<protein>
    <submittedName>
        <fullName evidence="12">Alpha-N-acetylgalactosaminide alpha-2,6-sialyltransferase 6</fullName>
    </submittedName>
</protein>
<evidence type="ECO:0000256" key="4">
    <source>
        <dbReference type="ARBA" id="ARBA00022679"/>
    </source>
</evidence>
<evidence type="ECO:0000256" key="11">
    <source>
        <dbReference type="SAM" id="Phobius"/>
    </source>
</evidence>
<dbReference type="InterPro" id="IPR001675">
    <property type="entry name" value="Glyco_trans_29"/>
</dbReference>
<dbReference type="AlphaFoldDB" id="A0A9Q1C9A9"/>
<evidence type="ECO:0000256" key="7">
    <source>
        <dbReference type="ARBA" id="ARBA00022989"/>
    </source>
</evidence>
<dbReference type="Pfam" id="PF00777">
    <property type="entry name" value="Glyco_transf_29"/>
    <property type="match status" value="1"/>
</dbReference>
<dbReference type="CDD" id="cd23965">
    <property type="entry name" value="GT29_ST6GALNAC3_4_5_6"/>
    <property type="match status" value="1"/>
</dbReference>
<feature type="transmembrane region" description="Helical" evidence="11">
    <location>
        <begin position="18"/>
        <end position="38"/>
    </location>
</feature>
<comment type="similarity">
    <text evidence="2">Belongs to the glycosyltransferase 29 family.</text>
</comment>
<proteinExistence type="inferred from homology"/>
<accession>A0A9Q1C9A9</accession>
<evidence type="ECO:0000256" key="5">
    <source>
        <dbReference type="ARBA" id="ARBA00022692"/>
    </source>
</evidence>
<keyword evidence="6" id="KW-0735">Signal-anchor</keyword>
<keyword evidence="3" id="KW-0328">Glycosyltransferase</keyword>
<sequence length="441" mass="51282">MMDKITGDMKFRWRVRDLIIVLAFWQCILMTLCLLYFLHNQSLDLDRQRVARMDMNKFTRDDKSLHSVLKATVKPTKKKPDEAQFIKHIITEAPEMEINDENKAVPGYISIIGNKTLQLVCRSCALVSSSGQLSGKGAGADIDDADCVLRMNAAPVRSYEEDVGRRTTVRVIGHPNLEKSLENDLEMKDEILRDDQTSTDFVIIPWLYETEINKTDDPVYLLAQNYSKEFPSVEFYLFTKEKLQQTGREFEKQVGMTREEAHTWFSTGFVTMLFAIDICDKIDVYGLPPENYCETHPNSKILYHYYNDSINKLECDYYEVSEKKLNIGHKFLTEKAIFSRWAIYHNIRFHYPSWKPVLRNLTQVNSPFLKLYYEAKKNGTLAKLQNPVKQRHTVRKNCVGSLADCKSEESKNYTVVRTFYKNGRRIVVKRVVKISKNKPDS</sequence>
<dbReference type="InterPro" id="IPR038578">
    <property type="entry name" value="GT29-like_sf"/>
</dbReference>
<evidence type="ECO:0000256" key="10">
    <source>
        <dbReference type="ARBA" id="ARBA00023180"/>
    </source>
</evidence>
<organism evidence="12 13">
    <name type="scientific">Holothuria leucospilota</name>
    <name type="common">Black long sea cucumber</name>
    <name type="synonym">Mertensiothuria leucospilota</name>
    <dbReference type="NCBI Taxonomy" id="206669"/>
    <lineage>
        <taxon>Eukaryota</taxon>
        <taxon>Metazoa</taxon>
        <taxon>Echinodermata</taxon>
        <taxon>Eleutherozoa</taxon>
        <taxon>Echinozoa</taxon>
        <taxon>Holothuroidea</taxon>
        <taxon>Aspidochirotacea</taxon>
        <taxon>Aspidochirotida</taxon>
        <taxon>Holothuriidae</taxon>
        <taxon>Holothuria</taxon>
    </lineage>
</organism>
<dbReference type="Proteomes" id="UP001152320">
    <property type="component" value="Chromosome 6"/>
</dbReference>
<dbReference type="GO" id="GO:0000139">
    <property type="term" value="C:Golgi membrane"/>
    <property type="evidence" value="ECO:0007669"/>
    <property type="project" value="UniProtKB-SubCell"/>
</dbReference>
<evidence type="ECO:0000256" key="2">
    <source>
        <dbReference type="ARBA" id="ARBA00006003"/>
    </source>
</evidence>
<evidence type="ECO:0000256" key="1">
    <source>
        <dbReference type="ARBA" id="ARBA00004323"/>
    </source>
</evidence>
<dbReference type="EMBL" id="JAIZAY010000006">
    <property type="protein sequence ID" value="KAJ8040735.1"/>
    <property type="molecule type" value="Genomic_DNA"/>
</dbReference>
<evidence type="ECO:0000256" key="8">
    <source>
        <dbReference type="ARBA" id="ARBA00023034"/>
    </source>
</evidence>
<dbReference type="Gene3D" id="3.90.1480.20">
    <property type="entry name" value="Glycosyl transferase family 29"/>
    <property type="match status" value="1"/>
</dbReference>